<dbReference type="GO" id="GO:0005634">
    <property type="term" value="C:nucleus"/>
    <property type="evidence" value="ECO:0007669"/>
    <property type="project" value="TreeGrafter"/>
</dbReference>
<evidence type="ECO:0008006" key="15">
    <source>
        <dbReference type="Google" id="ProtNLM"/>
    </source>
</evidence>
<dbReference type="EMBL" id="JABCKI010005777">
    <property type="protein sequence ID" value="KAG5638176.1"/>
    <property type="molecule type" value="Genomic_DNA"/>
</dbReference>
<keyword evidence="9" id="KW-0456">Lyase</keyword>
<evidence type="ECO:0000256" key="4">
    <source>
        <dbReference type="ARBA" id="ARBA00022723"/>
    </source>
</evidence>
<comment type="cofactor">
    <cofactor evidence="10">
        <name>Mg(2+)</name>
        <dbReference type="ChEBI" id="CHEBI:18420"/>
    </cofactor>
    <text evidence="10">Binds 1 Mg(2+) per subunit.</text>
</comment>
<protein>
    <recommendedName>
        <fullName evidence="15">Pyruvate decarboxylase</fullName>
    </recommendedName>
</protein>
<dbReference type="InterPro" id="IPR029035">
    <property type="entry name" value="DHS-like_NAD/FAD-binding_dom"/>
</dbReference>
<dbReference type="Gene3D" id="3.40.50.1220">
    <property type="entry name" value="TPP-binding domain"/>
    <property type="match status" value="1"/>
</dbReference>
<dbReference type="InterPro" id="IPR012110">
    <property type="entry name" value="PDC/IPDC-like"/>
</dbReference>
<sequence>MVPVLHLVGAPSTKQQKSKPMLHHTLGDGRCVRLTCSTSSLVDSSQSYDAYLKCAQQFTSSQAMLEHKDQAASEIDRVLGDCITAARPGYIALPTDLVQVEISSERLRIPLTRTAPHNNPEEESFVIDEVVKQCEAAGGDAVVLVDVCAIRHDVRKELNEFLRKTGFPVYAAPMGKTIVDEHYQRYGGVYLGAISHGDVREKVESAKLVITVGSRLSDFNTGNFSYKIKADRTIQLHSDHTTIQYATYLAIGMKQLIPKLTVRLESYYERASKIQVPLFASPVPKETHTAITHAWFWPRVGQFFRPKDVIVTETGTANFGVLDVQLPEQSVLLTQMLWESIGWSVGSTLGAALAAKEVGLKRSILFVGDGSLQLTVQELSVMLRVGVKPIIFVLNNGGYTIERYIDRSITRKYNDISNWNWTSLFKVLGDPEEKISCTYTVRTKEELSALLDDTRFASTDKIQLVEVMMDKLDAPRAMQAELSGQSYDTTSNLARAVWL</sequence>
<dbReference type="FunFam" id="3.40.50.970:FF:000024">
    <property type="entry name" value="Pyruvate decarboxylase isozyme"/>
    <property type="match status" value="1"/>
</dbReference>
<feature type="domain" description="Thiamine pyrophosphate enzyme TPP-binding" evidence="12">
    <location>
        <begin position="331"/>
        <end position="464"/>
    </location>
</feature>
<comment type="cofactor">
    <cofactor evidence="1">
        <name>thiamine diphosphate</name>
        <dbReference type="ChEBI" id="CHEBI:58937"/>
    </cofactor>
</comment>
<evidence type="ECO:0000313" key="14">
    <source>
        <dbReference type="Proteomes" id="UP000717328"/>
    </source>
</evidence>
<feature type="binding site" evidence="10">
    <location>
        <position position="369"/>
    </location>
    <ligand>
        <name>Mg(2+)</name>
        <dbReference type="ChEBI" id="CHEBI:18420"/>
    </ligand>
</feature>
<evidence type="ECO:0000256" key="8">
    <source>
        <dbReference type="ARBA" id="ARBA00023128"/>
    </source>
</evidence>
<evidence type="ECO:0000256" key="2">
    <source>
        <dbReference type="ARBA" id="ARBA00004173"/>
    </source>
</evidence>
<comment type="similarity">
    <text evidence="3">Belongs to the TPP enzyme family.</text>
</comment>
<feature type="binding site" evidence="10">
    <location>
        <position position="398"/>
    </location>
    <ligand>
        <name>Mg(2+)</name>
        <dbReference type="ChEBI" id="CHEBI:18420"/>
    </ligand>
</feature>
<evidence type="ECO:0000256" key="7">
    <source>
        <dbReference type="ARBA" id="ARBA00023052"/>
    </source>
</evidence>
<dbReference type="InterPro" id="IPR029061">
    <property type="entry name" value="THDP-binding"/>
</dbReference>
<keyword evidence="7" id="KW-0786">Thiamine pyrophosphate</keyword>
<keyword evidence="8" id="KW-0496">Mitochondrion</keyword>
<dbReference type="InterPro" id="IPR047214">
    <property type="entry name" value="TPP_PDC_IPDC"/>
</dbReference>
<dbReference type="Pfam" id="PF02775">
    <property type="entry name" value="TPP_enzyme_C"/>
    <property type="match status" value="1"/>
</dbReference>
<evidence type="ECO:0000259" key="12">
    <source>
        <dbReference type="Pfam" id="PF02775"/>
    </source>
</evidence>
<proteinExistence type="inferred from homology"/>
<comment type="caution">
    <text evidence="13">The sequence shown here is derived from an EMBL/GenBank/DDBJ whole genome shotgun (WGS) entry which is preliminary data.</text>
</comment>
<dbReference type="GO" id="GO:0005739">
    <property type="term" value="C:mitochondrion"/>
    <property type="evidence" value="ECO:0007669"/>
    <property type="project" value="UniProtKB-SubCell"/>
</dbReference>
<evidence type="ECO:0000313" key="13">
    <source>
        <dbReference type="EMBL" id="KAG5638176.1"/>
    </source>
</evidence>
<evidence type="ECO:0000259" key="11">
    <source>
        <dbReference type="Pfam" id="PF00205"/>
    </source>
</evidence>
<feature type="binding site" evidence="10">
    <location>
        <position position="396"/>
    </location>
    <ligand>
        <name>Mg(2+)</name>
        <dbReference type="ChEBI" id="CHEBI:18420"/>
    </ligand>
</feature>
<evidence type="ECO:0000256" key="5">
    <source>
        <dbReference type="ARBA" id="ARBA00022793"/>
    </source>
</evidence>
<dbReference type="SUPFAM" id="SSF52518">
    <property type="entry name" value="Thiamin diphosphate-binding fold (THDP-binding)"/>
    <property type="match status" value="2"/>
</dbReference>
<evidence type="ECO:0000256" key="10">
    <source>
        <dbReference type="PIRSR" id="PIRSR036565-2"/>
    </source>
</evidence>
<dbReference type="AlphaFoldDB" id="A0A9P7K7V3"/>
<gene>
    <name evidence="13" type="ORF">H0H81_001473</name>
</gene>
<keyword evidence="6 10" id="KW-0460">Magnesium</keyword>
<dbReference type="PANTHER" id="PTHR43452">
    <property type="entry name" value="PYRUVATE DECARBOXYLASE"/>
    <property type="match status" value="1"/>
</dbReference>
<dbReference type="Proteomes" id="UP000717328">
    <property type="component" value="Unassembled WGS sequence"/>
</dbReference>
<evidence type="ECO:0000256" key="6">
    <source>
        <dbReference type="ARBA" id="ARBA00022842"/>
    </source>
</evidence>
<dbReference type="GO" id="GO:0030976">
    <property type="term" value="F:thiamine pyrophosphate binding"/>
    <property type="evidence" value="ECO:0007669"/>
    <property type="project" value="InterPro"/>
</dbReference>
<feature type="domain" description="Thiamine pyrophosphate enzyme central" evidence="11">
    <location>
        <begin position="142"/>
        <end position="247"/>
    </location>
</feature>
<reference evidence="13" key="2">
    <citation type="submission" date="2021-10" db="EMBL/GenBank/DDBJ databases">
        <title>Phylogenomics reveals ancestral predisposition of the termite-cultivated fungus Termitomyces towards a domesticated lifestyle.</title>
        <authorList>
            <person name="Auxier B."/>
            <person name="Grum-Grzhimaylo A."/>
            <person name="Cardenas M.E."/>
            <person name="Lodge J.D."/>
            <person name="Laessoe T."/>
            <person name="Pedersen O."/>
            <person name="Smith M.E."/>
            <person name="Kuyper T.W."/>
            <person name="Franco-Molano E.A."/>
            <person name="Baroni T.J."/>
            <person name="Aanen D.K."/>
        </authorList>
    </citation>
    <scope>NUCLEOTIDE SEQUENCE</scope>
    <source>
        <strain evidence="13">D49</strain>
    </source>
</reference>
<dbReference type="GO" id="GO:0000949">
    <property type="term" value="P:aromatic amino acid family catabolic process to alcohol via Ehrlich pathway"/>
    <property type="evidence" value="ECO:0007669"/>
    <property type="project" value="TreeGrafter"/>
</dbReference>
<dbReference type="InterPro" id="IPR011766">
    <property type="entry name" value="TPP_enzyme_TPP-bd"/>
</dbReference>
<evidence type="ECO:0000256" key="3">
    <source>
        <dbReference type="ARBA" id="ARBA00007812"/>
    </source>
</evidence>
<dbReference type="OrthoDB" id="3970464at2759"/>
<dbReference type="PIRSF" id="PIRSF036565">
    <property type="entry name" value="Pyruvt_ip_decrb"/>
    <property type="match status" value="1"/>
</dbReference>
<evidence type="ECO:0000256" key="1">
    <source>
        <dbReference type="ARBA" id="ARBA00001964"/>
    </source>
</evidence>
<comment type="subcellular location">
    <subcellularLocation>
        <location evidence="2">Mitochondrion</location>
    </subcellularLocation>
</comment>
<dbReference type="GO" id="GO:0005829">
    <property type="term" value="C:cytosol"/>
    <property type="evidence" value="ECO:0007669"/>
    <property type="project" value="TreeGrafter"/>
</dbReference>
<accession>A0A9P7K7V3</accession>
<dbReference type="Pfam" id="PF00205">
    <property type="entry name" value="TPP_enzyme_M"/>
    <property type="match status" value="1"/>
</dbReference>
<keyword evidence="5" id="KW-0210">Decarboxylase</keyword>
<dbReference type="PANTHER" id="PTHR43452:SF30">
    <property type="entry name" value="PYRUVATE DECARBOXYLASE ISOZYME 1-RELATED"/>
    <property type="match status" value="1"/>
</dbReference>
<keyword evidence="4 10" id="KW-0479">Metal-binding</keyword>
<evidence type="ECO:0000256" key="9">
    <source>
        <dbReference type="ARBA" id="ARBA00023239"/>
    </source>
</evidence>
<reference evidence="13" key="1">
    <citation type="submission" date="2021-02" db="EMBL/GenBank/DDBJ databases">
        <authorList>
            <person name="Nieuwenhuis M."/>
            <person name="Van De Peppel L.J.J."/>
        </authorList>
    </citation>
    <scope>NUCLEOTIDE SEQUENCE</scope>
    <source>
        <strain evidence="13">D49</strain>
    </source>
</reference>
<dbReference type="Gene3D" id="3.40.50.970">
    <property type="match status" value="2"/>
</dbReference>
<keyword evidence="14" id="KW-1185">Reference proteome</keyword>
<name>A0A9P7K7V3_9AGAR</name>
<dbReference type="GO" id="GO:0004737">
    <property type="term" value="F:pyruvate decarboxylase activity"/>
    <property type="evidence" value="ECO:0007669"/>
    <property type="project" value="TreeGrafter"/>
</dbReference>
<dbReference type="CDD" id="cd02005">
    <property type="entry name" value="TPP_PDC_IPDC"/>
    <property type="match status" value="1"/>
</dbReference>
<organism evidence="13 14">
    <name type="scientific">Sphagnurus paluster</name>
    <dbReference type="NCBI Taxonomy" id="117069"/>
    <lineage>
        <taxon>Eukaryota</taxon>
        <taxon>Fungi</taxon>
        <taxon>Dikarya</taxon>
        <taxon>Basidiomycota</taxon>
        <taxon>Agaricomycotina</taxon>
        <taxon>Agaricomycetes</taxon>
        <taxon>Agaricomycetidae</taxon>
        <taxon>Agaricales</taxon>
        <taxon>Tricholomatineae</taxon>
        <taxon>Lyophyllaceae</taxon>
        <taxon>Sphagnurus</taxon>
    </lineage>
</organism>
<dbReference type="GO" id="GO:0000287">
    <property type="term" value="F:magnesium ion binding"/>
    <property type="evidence" value="ECO:0007669"/>
    <property type="project" value="InterPro"/>
</dbReference>
<dbReference type="InterPro" id="IPR012000">
    <property type="entry name" value="Thiamin_PyroP_enz_cen_dom"/>
</dbReference>
<dbReference type="SUPFAM" id="SSF52467">
    <property type="entry name" value="DHS-like NAD/FAD-binding domain"/>
    <property type="match status" value="1"/>
</dbReference>